<feature type="domain" description="TPM" evidence="3">
    <location>
        <begin position="49"/>
        <end position="173"/>
    </location>
</feature>
<reference evidence="4 5" key="1">
    <citation type="submission" date="2018-12" db="EMBL/GenBank/DDBJ databases">
        <title>Complete genome sequencing of Tabrizicola sp. K13M18.</title>
        <authorList>
            <person name="Bae J.-W."/>
        </authorList>
    </citation>
    <scope>NUCLEOTIDE SEQUENCE [LARGE SCALE GENOMIC DNA]</scope>
    <source>
        <strain evidence="4 5">K13M18</strain>
    </source>
</reference>
<dbReference type="KEGG" id="taw:EI545_00365"/>
<evidence type="ECO:0000259" key="3">
    <source>
        <dbReference type="Pfam" id="PF04536"/>
    </source>
</evidence>
<feature type="signal peptide" evidence="2">
    <location>
        <begin position="1"/>
        <end position="23"/>
    </location>
</feature>
<feature type="compositionally biased region" description="Low complexity" evidence="1">
    <location>
        <begin position="34"/>
        <end position="44"/>
    </location>
</feature>
<name>A0A3S8U1F4_9RHOB</name>
<proteinExistence type="predicted"/>
<evidence type="ECO:0000256" key="1">
    <source>
        <dbReference type="SAM" id="MobiDB-lite"/>
    </source>
</evidence>
<dbReference type="RefSeq" id="WP_125323584.1">
    <property type="nucleotide sequence ID" value="NZ_CP034328.1"/>
</dbReference>
<sequence length="317" mass="32651">MSFRALVLAVTLAPLAFSMGAYAQTSDPPPAESQPAPGLALPQPASDTVTDLADVLDPVAEARIAGLLAATRAETGVQMVVVTLPDIAAHGGAGMRLDAYAKALFNNWGIGDAERNDGILMLVATEAREVRIALGSGYDAVYDGRAARVLSTAVLPAFREGQLAAGIEAGIASSRDRLIAPFLEGRPVTLTEGFEQEEPGIAPWLGGAGAVGAGLLLMIWRSARSKKLCPRCGEATLNRTREVIDPATVMSSGSGIEHLSCSSCGYVDRKSFTVGRMQSIGSSRSRDGNRSSSSGRSGRSGGFGGGRSSGGGASGKW</sequence>
<evidence type="ECO:0000313" key="4">
    <source>
        <dbReference type="EMBL" id="AZL57430.1"/>
    </source>
</evidence>
<feature type="chain" id="PRO_5019368416" description="TPM domain-containing protein" evidence="2">
    <location>
        <begin position="24"/>
        <end position="317"/>
    </location>
</feature>
<evidence type="ECO:0000313" key="5">
    <source>
        <dbReference type="Proteomes" id="UP000282002"/>
    </source>
</evidence>
<dbReference type="PANTHER" id="PTHR30373">
    <property type="entry name" value="UPF0603 PROTEIN YGCG"/>
    <property type="match status" value="1"/>
</dbReference>
<dbReference type="AlphaFoldDB" id="A0A3S8U1F4"/>
<organism evidence="4 5">
    <name type="scientific">Tabrizicola piscis</name>
    <dbReference type="NCBI Taxonomy" id="2494374"/>
    <lineage>
        <taxon>Bacteria</taxon>
        <taxon>Pseudomonadati</taxon>
        <taxon>Pseudomonadota</taxon>
        <taxon>Alphaproteobacteria</taxon>
        <taxon>Rhodobacterales</taxon>
        <taxon>Paracoccaceae</taxon>
        <taxon>Tabrizicola</taxon>
    </lineage>
</organism>
<dbReference type="Pfam" id="PF04536">
    <property type="entry name" value="TPM_phosphatase"/>
    <property type="match status" value="1"/>
</dbReference>
<dbReference type="Gene3D" id="3.10.310.50">
    <property type="match status" value="1"/>
</dbReference>
<evidence type="ECO:0000256" key="2">
    <source>
        <dbReference type="SAM" id="SignalP"/>
    </source>
</evidence>
<feature type="region of interest" description="Disordered" evidence="1">
    <location>
        <begin position="277"/>
        <end position="317"/>
    </location>
</feature>
<dbReference type="Proteomes" id="UP000282002">
    <property type="component" value="Chromosome"/>
</dbReference>
<feature type="region of interest" description="Disordered" evidence="1">
    <location>
        <begin position="24"/>
        <end position="44"/>
    </location>
</feature>
<accession>A0A3S8U1F4</accession>
<gene>
    <name evidence="4" type="ORF">EI545_00365</name>
</gene>
<dbReference type="PANTHER" id="PTHR30373:SF2">
    <property type="entry name" value="UPF0603 PROTEIN YGCG"/>
    <property type="match status" value="1"/>
</dbReference>
<dbReference type="OrthoDB" id="9810918at2"/>
<dbReference type="EMBL" id="CP034328">
    <property type="protein sequence ID" value="AZL57430.1"/>
    <property type="molecule type" value="Genomic_DNA"/>
</dbReference>
<dbReference type="InterPro" id="IPR007621">
    <property type="entry name" value="TPM_dom"/>
</dbReference>
<feature type="compositionally biased region" description="Gly residues" evidence="1">
    <location>
        <begin position="298"/>
        <end position="317"/>
    </location>
</feature>
<keyword evidence="2" id="KW-0732">Signal</keyword>
<protein>
    <recommendedName>
        <fullName evidence="3">TPM domain-containing protein</fullName>
    </recommendedName>
</protein>
<keyword evidence="5" id="KW-1185">Reference proteome</keyword>